<feature type="transmembrane region" description="Helical" evidence="1">
    <location>
        <begin position="166"/>
        <end position="184"/>
    </location>
</feature>
<dbReference type="Proteomes" id="UP001519271">
    <property type="component" value="Unassembled WGS sequence"/>
</dbReference>
<feature type="transmembrane region" description="Helical" evidence="1">
    <location>
        <begin position="105"/>
        <end position="132"/>
    </location>
</feature>
<keyword evidence="1" id="KW-0812">Transmembrane</keyword>
<proteinExistence type="predicted"/>
<name>A0ABS4FZX5_9CLOT</name>
<dbReference type="Pfam" id="PF01970">
    <property type="entry name" value="TctA"/>
    <property type="match status" value="1"/>
</dbReference>
<dbReference type="PANTHER" id="PTHR35342">
    <property type="entry name" value="TRICARBOXYLIC TRANSPORT PROTEIN"/>
    <property type="match status" value="1"/>
</dbReference>
<keyword evidence="1" id="KW-0472">Membrane</keyword>
<feature type="transmembrane region" description="Helical" evidence="1">
    <location>
        <begin position="196"/>
        <end position="219"/>
    </location>
</feature>
<feature type="transmembrane region" description="Helical" evidence="1">
    <location>
        <begin position="312"/>
        <end position="335"/>
    </location>
</feature>
<evidence type="ECO:0000259" key="2">
    <source>
        <dbReference type="Pfam" id="PF01970"/>
    </source>
</evidence>
<feature type="transmembrane region" description="Helical" evidence="1">
    <location>
        <begin position="15"/>
        <end position="46"/>
    </location>
</feature>
<dbReference type="PANTHER" id="PTHR35342:SF5">
    <property type="entry name" value="TRICARBOXYLIC TRANSPORT PROTEIN"/>
    <property type="match status" value="1"/>
</dbReference>
<evidence type="ECO:0000313" key="3">
    <source>
        <dbReference type="EMBL" id="MBP1917844.1"/>
    </source>
</evidence>
<feature type="domain" description="DUF112" evidence="2">
    <location>
        <begin position="17"/>
        <end position="436"/>
    </location>
</feature>
<feature type="transmembrane region" description="Helical" evidence="1">
    <location>
        <begin position="58"/>
        <end position="79"/>
    </location>
</feature>
<accession>A0ABS4FZX5</accession>
<protein>
    <submittedName>
        <fullName evidence="3">Tricarboxylic transport membrane protein</fullName>
    </submittedName>
</protein>
<feature type="transmembrane region" description="Helical" evidence="1">
    <location>
        <begin position="389"/>
        <end position="409"/>
    </location>
</feature>
<dbReference type="EMBL" id="JAGGKC010000002">
    <property type="protein sequence ID" value="MBP1917844.1"/>
    <property type="molecule type" value="Genomic_DNA"/>
</dbReference>
<organism evidence="3 4">
    <name type="scientific">Youngiibacter multivorans</name>
    <dbReference type="NCBI Taxonomy" id="937251"/>
    <lineage>
        <taxon>Bacteria</taxon>
        <taxon>Bacillati</taxon>
        <taxon>Bacillota</taxon>
        <taxon>Clostridia</taxon>
        <taxon>Eubacteriales</taxon>
        <taxon>Clostridiaceae</taxon>
        <taxon>Youngiibacter</taxon>
    </lineage>
</organism>
<feature type="transmembrane region" description="Helical" evidence="1">
    <location>
        <begin position="415"/>
        <end position="441"/>
    </location>
</feature>
<keyword evidence="4" id="KW-1185">Reference proteome</keyword>
<feature type="transmembrane region" description="Helical" evidence="1">
    <location>
        <begin position="144"/>
        <end position="160"/>
    </location>
</feature>
<feature type="transmembrane region" description="Helical" evidence="1">
    <location>
        <begin position="462"/>
        <end position="484"/>
    </location>
</feature>
<evidence type="ECO:0000313" key="4">
    <source>
        <dbReference type="Proteomes" id="UP001519271"/>
    </source>
</evidence>
<reference evidence="3 4" key="1">
    <citation type="submission" date="2021-03" db="EMBL/GenBank/DDBJ databases">
        <title>Genomic Encyclopedia of Type Strains, Phase IV (KMG-IV): sequencing the most valuable type-strain genomes for metagenomic binning, comparative biology and taxonomic classification.</title>
        <authorList>
            <person name="Goeker M."/>
        </authorList>
    </citation>
    <scope>NUCLEOTIDE SEQUENCE [LARGE SCALE GENOMIC DNA]</scope>
    <source>
        <strain evidence="3 4">DSM 6139</strain>
    </source>
</reference>
<feature type="transmembrane region" description="Helical" evidence="1">
    <location>
        <begin position="355"/>
        <end position="377"/>
    </location>
</feature>
<keyword evidence="1" id="KW-1133">Transmembrane helix</keyword>
<feature type="transmembrane region" description="Helical" evidence="1">
    <location>
        <begin position="250"/>
        <end position="274"/>
    </location>
</feature>
<gene>
    <name evidence="3" type="ORF">J2Z34_000315</name>
</gene>
<sequence length="494" mass="51783">MGDLLQALMASVSPYNLLVCALGVIGGIIVGAIPGLTANLGVALLVPFTFAMEPETGLIMLGGIYTGAIYGGSISAILINAPGTPSAAATTFDGYPMGQKGEARLAIGTATLSSAIGGIFSVIVLAFFAPFLAKQALRFGPPEYFALAFFGLTIIISLSEDNMIKGLISGVFGLLIATIGMDPVEGVMRFTFRNINLISGIALVPLLIGLFSICEAFLLGKSTTSKKDMNEIKGRLLPNKEEMKRNIGNFTISSIIGTAVGILPGAGASVAAFVSYNEAKRRSKHPEKFGTGIVDGIIASETSNNACVGGSLVPLLTLGIPGNAVSALFLGALLIQGLRPGPDLFTGNNAKIMWIFFAGLLVAQLLMLLFGLFGAGYFAKVLFLPKPILISYILVLCVTGAFAINNNIFDVGVMFVFGMIGLLYKLLKIPASPTVLAIILGPMAETGLRQSLMMSNGDPSIFFTRPLSLIFIIIGVVSIILPLMRKKKNSNLAD</sequence>
<evidence type="ECO:0000256" key="1">
    <source>
        <dbReference type="SAM" id="Phobius"/>
    </source>
</evidence>
<comment type="caution">
    <text evidence="3">The sequence shown here is derived from an EMBL/GenBank/DDBJ whole genome shotgun (WGS) entry which is preliminary data.</text>
</comment>
<dbReference type="RefSeq" id="WP_209458098.1">
    <property type="nucleotide sequence ID" value="NZ_JAGGKC010000002.1"/>
</dbReference>
<dbReference type="InterPro" id="IPR002823">
    <property type="entry name" value="DUF112_TM"/>
</dbReference>